<dbReference type="InterPro" id="IPR036508">
    <property type="entry name" value="Chitin-bd_dom_sf"/>
</dbReference>
<reference evidence="4 5" key="1">
    <citation type="journal article" date="2011" name="Science">
        <title>The ecoresponsive genome of Daphnia pulex.</title>
        <authorList>
            <person name="Colbourne J.K."/>
            <person name="Pfrender M.E."/>
            <person name="Gilbert D."/>
            <person name="Thomas W.K."/>
            <person name="Tucker A."/>
            <person name="Oakley T.H."/>
            <person name="Tokishita S."/>
            <person name="Aerts A."/>
            <person name="Arnold G.J."/>
            <person name="Basu M.K."/>
            <person name="Bauer D.J."/>
            <person name="Caceres C.E."/>
            <person name="Carmel L."/>
            <person name="Casola C."/>
            <person name="Choi J.H."/>
            <person name="Detter J.C."/>
            <person name="Dong Q."/>
            <person name="Dusheyko S."/>
            <person name="Eads B.D."/>
            <person name="Frohlich T."/>
            <person name="Geiler-Samerotte K.A."/>
            <person name="Gerlach D."/>
            <person name="Hatcher P."/>
            <person name="Jogdeo S."/>
            <person name="Krijgsveld J."/>
            <person name="Kriventseva E.V."/>
            <person name="Kultz D."/>
            <person name="Laforsch C."/>
            <person name="Lindquist E."/>
            <person name="Lopez J."/>
            <person name="Manak J.R."/>
            <person name="Muller J."/>
            <person name="Pangilinan J."/>
            <person name="Patwardhan R.P."/>
            <person name="Pitluck S."/>
            <person name="Pritham E.J."/>
            <person name="Rechtsteiner A."/>
            <person name="Rho M."/>
            <person name="Rogozin I.B."/>
            <person name="Sakarya O."/>
            <person name="Salamov A."/>
            <person name="Schaack S."/>
            <person name="Shapiro H."/>
            <person name="Shiga Y."/>
            <person name="Skalitzky C."/>
            <person name="Smith Z."/>
            <person name="Souvorov A."/>
            <person name="Sung W."/>
            <person name="Tang Z."/>
            <person name="Tsuchiya D."/>
            <person name="Tu H."/>
            <person name="Vos H."/>
            <person name="Wang M."/>
            <person name="Wolf Y.I."/>
            <person name="Yamagata H."/>
            <person name="Yamada T."/>
            <person name="Ye Y."/>
            <person name="Shaw J.R."/>
            <person name="Andrews J."/>
            <person name="Crease T.J."/>
            <person name="Tang H."/>
            <person name="Lucas S.M."/>
            <person name="Robertson H.M."/>
            <person name="Bork P."/>
            <person name="Koonin E.V."/>
            <person name="Zdobnov E.M."/>
            <person name="Grigoriev I.V."/>
            <person name="Lynch M."/>
            <person name="Boore J.L."/>
        </authorList>
    </citation>
    <scope>NUCLEOTIDE SEQUENCE [LARGE SCALE GENOMIC DNA]</scope>
</reference>
<dbReference type="STRING" id="6669.E9FYV8"/>
<name>E9FYV8_DAPPU</name>
<feature type="chain" id="PRO_5003236968" description="Chitin-binding type-2 domain-containing protein" evidence="2">
    <location>
        <begin position="24"/>
        <end position="256"/>
    </location>
</feature>
<dbReference type="HOGENOM" id="CLU_1009042_0_0_1"/>
<protein>
    <recommendedName>
        <fullName evidence="3">Chitin-binding type-2 domain-containing protein</fullName>
    </recommendedName>
</protein>
<dbReference type="PANTHER" id="PTHR22933:SF18">
    <property type="match status" value="1"/>
</dbReference>
<feature type="region of interest" description="Disordered" evidence="1">
    <location>
        <begin position="47"/>
        <end position="99"/>
    </location>
</feature>
<accession>E9FYV8</accession>
<dbReference type="GO" id="GO:0005576">
    <property type="term" value="C:extracellular region"/>
    <property type="evidence" value="ECO:0007669"/>
    <property type="project" value="InterPro"/>
</dbReference>
<sequence length="256" mass="29388">MKPSILLRLTMVLCVSCLAVTSAARSTKPEGERRQIFRDEVAHMKGIKRPELVNQQGYFPPQEQDHYERPTKPAYQDNYPPGNQGDYKPTYQKPEAEYGGYDQYEDPKPYVPPPPQYDDYEPVKPVVSKPYKPIVPKPYKPRPTYPKEIVLLQPSTALKSNAYADKYTTPSYRPSHIPGNPGEDYPNYTAIPETSFDCLNLKNADFSYMFSDPEAGCQVFHTCHHDGRQDSFLCPLGTIFDLESQTCDWWFNVRCI</sequence>
<dbReference type="SUPFAM" id="SSF57625">
    <property type="entry name" value="Invertebrate chitin-binding proteins"/>
    <property type="match status" value="1"/>
</dbReference>
<gene>
    <name evidence="4" type="ORF">DAPPUDRAFT_312107</name>
</gene>
<dbReference type="Gene3D" id="2.170.140.10">
    <property type="entry name" value="Chitin binding domain"/>
    <property type="match status" value="1"/>
</dbReference>
<dbReference type="Pfam" id="PF01607">
    <property type="entry name" value="CBM_14"/>
    <property type="match status" value="1"/>
</dbReference>
<dbReference type="GO" id="GO:0008061">
    <property type="term" value="F:chitin binding"/>
    <property type="evidence" value="ECO:0007669"/>
    <property type="project" value="InterPro"/>
</dbReference>
<feature type="signal peptide" evidence="2">
    <location>
        <begin position="1"/>
        <end position="23"/>
    </location>
</feature>
<evidence type="ECO:0000256" key="2">
    <source>
        <dbReference type="SAM" id="SignalP"/>
    </source>
</evidence>
<organism evidence="4 5">
    <name type="scientific">Daphnia pulex</name>
    <name type="common">Water flea</name>
    <dbReference type="NCBI Taxonomy" id="6669"/>
    <lineage>
        <taxon>Eukaryota</taxon>
        <taxon>Metazoa</taxon>
        <taxon>Ecdysozoa</taxon>
        <taxon>Arthropoda</taxon>
        <taxon>Crustacea</taxon>
        <taxon>Branchiopoda</taxon>
        <taxon>Diplostraca</taxon>
        <taxon>Cladocera</taxon>
        <taxon>Anomopoda</taxon>
        <taxon>Daphniidae</taxon>
        <taxon>Daphnia</taxon>
    </lineage>
</organism>
<dbReference type="OrthoDB" id="10059269at2759"/>
<dbReference type="PROSITE" id="PS50940">
    <property type="entry name" value="CHIT_BIND_II"/>
    <property type="match status" value="1"/>
</dbReference>
<feature type="domain" description="Chitin-binding type-2" evidence="3">
    <location>
        <begin position="195"/>
        <end position="256"/>
    </location>
</feature>
<dbReference type="PANTHER" id="PTHR22933">
    <property type="entry name" value="FI18007P1-RELATED"/>
    <property type="match status" value="1"/>
</dbReference>
<keyword evidence="2" id="KW-0732">Signal</keyword>
<dbReference type="Proteomes" id="UP000000305">
    <property type="component" value="Unassembled WGS sequence"/>
</dbReference>
<dbReference type="EMBL" id="GL732527">
    <property type="protein sequence ID" value="EFX87708.1"/>
    <property type="molecule type" value="Genomic_DNA"/>
</dbReference>
<dbReference type="InterPro" id="IPR052976">
    <property type="entry name" value="Scoloptoxin-like"/>
</dbReference>
<dbReference type="AlphaFoldDB" id="E9FYV8"/>
<dbReference type="KEGG" id="dpx:DAPPUDRAFT_312107"/>
<evidence type="ECO:0000259" key="3">
    <source>
        <dbReference type="PROSITE" id="PS50940"/>
    </source>
</evidence>
<evidence type="ECO:0000256" key="1">
    <source>
        <dbReference type="SAM" id="MobiDB-lite"/>
    </source>
</evidence>
<dbReference type="InParanoid" id="E9FYV8"/>
<evidence type="ECO:0000313" key="4">
    <source>
        <dbReference type="EMBL" id="EFX87708.1"/>
    </source>
</evidence>
<dbReference type="InterPro" id="IPR002557">
    <property type="entry name" value="Chitin-bd_dom"/>
</dbReference>
<evidence type="ECO:0000313" key="5">
    <source>
        <dbReference type="Proteomes" id="UP000000305"/>
    </source>
</evidence>
<keyword evidence="5" id="KW-1185">Reference proteome</keyword>
<proteinExistence type="predicted"/>